<dbReference type="InterPro" id="IPR038353">
    <property type="entry name" value="Decorin-db_sf"/>
</dbReference>
<proteinExistence type="predicted"/>
<dbReference type="EMBL" id="AF069273">
    <property type="protein sequence ID" value="AAC70051.1"/>
    <property type="molecule type" value="Genomic_DNA"/>
</dbReference>
<dbReference type="InterPro" id="IPR003332">
    <property type="entry name" value="Decorin-bd"/>
</dbReference>
<sequence>MNKYQKTFKIFNFKNLLKLSLLVALISCGLTGETKIILERSAKAITDEINKIKKEAADNGVNFEAFKDGQTGSGVSEDPFILKAKMRAIEVAEKFVTAIEGEATKLKETGSSGEFSAMHNLMLEVSGPLEKLGIQRMTQTVSMGTENNPPTTAERILEIATAMKTKLQNVYNKNYCVLKKKENSNLTDEKCKNKE</sequence>
<organism evidence="1">
    <name type="scientific">Borreliella burgdorferi</name>
    <name type="common">Lyme disease spirochete</name>
    <name type="synonym">Borrelia burgdorferi</name>
    <dbReference type="NCBI Taxonomy" id="139"/>
    <lineage>
        <taxon>Bacteria</taxon>
        <taxon>Pseudomonadati</taxon>
        <taxon>Spirochaetota</taxon>
        <taxon>Spirochaetia</taxon>
        <taxon>Spirochaetales</taxon>
        <taxon>Borreliaceae</taxon>
        <taxon>Borreliella</taxon>
    </lineage>
</organism>
<evidence type="ECO:0000313" key="1">
    <source>
        <dbReference type="EMBL" id="AAC70051.1"/>
    </source>
</evidence>
<reference evidence="1" key="1">
    <citation type="journal article" date="1998" name="Infect. Immun.">
        <title>Molecular analysis of sequence heterogeneity among genes encoding decorin binding proteins A and B of Borrelia burgdorferi sensu lato.</title>
        <authorList>
            <person name="Roberts W.C."/>
            <person name="Mullikin B.A."/>
            <person name="Lathigra R."/>
            <person name="Hanson M.S."/>
        </authorList>
    </citation>
    <scope>NUCLEOTIDE SEQUENCE</scope>
    <source>
        <strain evidence="1">25015</strain>
    </source>
</reference>
<dbReference type="NCBIfam" id="NF033713">
    <property type="entry name" value="DbpA"/>
    <property type="match status" value="1"/>
</dbReference>
<gene>
    <name evidence="1" type="primary">dbpA</name>
</gene>
<dbReference type="InterPro" id="IPR054923">
    <property type="entry name" value="Decorin_bind_prot_A"/>
</dbReference>
<protein>
    <submittedName>
        <fullName evidence="1">Decorin binding protein A</fullName>
    </submittedName>
</protein>
<name>Q9ZH90_BORBG</name>
<dbReference type="Gene3D" id="1.20.1420.40">
    <property type="entry name" value="Decorin-binding protein"/>
    <property type="match status" value="1"/>
</dbReference>
<accession>Q9ZH90</accession>
<dbReference type="Pfam" id="PF02352">
    <property type="entry name" value="Decorin_bind"/>
    <property type="match status" value="1"/>
</dbReference>
<dbReference type="AlphaFoldDB" id="Q9ZH90"/>